<dbReference type="SUPFAM" id="SSF102405">
    <property type="entry name" value="MCP/YpsA-like"/>
    <property type="match status" value="1"/>
</dbReference>
<dbReference type="RefSeq" id="WP_203899360.1">
    <property type="nucleotide sequence ID" value="NZ_BOPF01000008.1"/>
</dbReference>
<evidence type="ECO:0000256" key="1">
    <source>
        <dbReference type="ARBA" id="ARBA00006525"/>
    </source>
</evidence>
<keyword evidence="4" id="KW-1185">Reference proteome</keyword>
<accession>A0A8J4DQZ2</accession>
<evidence type="ECO:0000313" key="4">
    <source>
        <dbReference type="Proteomes" id="UP000619260"/>
    </source>
</evidence>
<dbReference type="AlphaFoldDB" id="A0A8J4DQZ2"/>
<dbReference type="Proteomes" id="UP000619260">
    <property type="component" value="Unassembled WGS sequence"/>
</dbReference>
<protein>
    <recommendedName>
        <fullName evidence="2">Smf/DprA SLOG domain-containing protein</fullName>
    </recommendedName>
</protein>
<dbReference type="GO" id="GO:0009294">
    <property type="term" value="P:DNA-mediated transformation"/>
    <property type="evidence" value="ECO:0007669"/>
    <property type="project" value="InterPro"/>
</dbReference>
<dbReference type="EMBL" id="BOPF01000008">
    <property type="protein sequence ID" value="GIJ45822.1"/>
    <property type="molecule type" value="Genomic_DNA"/>
</dbReference>
<feature type="domain" description="Smf/DprA SLOG" evidence="2">
    <location>
        <begin position="83"/>
        <end position="282"/>
    </location>
</feature>
<dbReference type="Gene3D" id="3.40.50.450">
    <property type="match status" value="1"/>
</dbReference>
<dbReference type="PANTHER" id="PTHR43022">
    <property type="entry name" value="PROTEIN SMF"/>
    <property type="match status" value="1"/>
</dbReference>
<gene>
    <name evidence="3" type="ORF">Val02_27080</name>
</gene>
<dbReference type="InterPro" id="IPR003488">
    <property type="entry name" value="DprA"/>
</dbReference>
<comment type="similarity">
    <text evidence="1">Belongs to the DprA/Smf family.</text>
</comment>
<evidence type="ECO:0000313" key="3">
    <source>
        <dbReference type="EMBL" id="GIJ45822.1"/>
    </source>
</evidence>
<sequence>MTDRRIAWLALGSLAEPGNREIGELVRATGPVHTLERACAGRLSETLTGAMTARLGSALTPESIARHTERLTAEADRLGARITCPDDADWPQSLADLARISRVHTGAPVERDTDPPLTLWARGALPLADTLQRSVAIVGARAATSYGEFVAGDLAHALAAHDWTVVSGGALGIDAAAHRAALNAGGRTVAVLACGIDRPYPVSNTGLFEQIGESGLLLTEWPPGSPPHRVRFLVRNRVIAALSAGTVVVEAARRSGSRQTLHRAAQLGRIPMVVPGPVTSPKCA</sequence>
<dbReference type="PANTHER" id="PTHR43022:SF1">
    <property type="entry name" value="PROTEIN SMF"/>
    <property type="match status" value="1"/>
</dbReference>
<evidence type="ECO:0000259" key="2">
    <source>
        <dbReference type="Pfam" id="PF02481"/>
    </source>
</evidence>
<organism evidence="3 4">
    <name type="scientific">Virgisporangium aliadipatigenens</name>
    <dbReference type="NCBI Taxonomy" id="741659"/>
    <lineage>
        <taxon>Bacteria</taxon>
        <taxon>Bacillati</taxon>
        <taxon>Actinomycetota</taxon>
        <taxon>Actinomycetes</taxon>
        <taxon>Micromonosporales</taxon>
        <taxon>Micromonosporaceae</taxon>
        <taxon>Virgisporangium</taxon>
    </lineage>
</organism>
<reference evidence="3" key="1">
    <citation type="submission" date="2021-01" db="EMBL/GenBank/DDBJ databases">
        <title>Whole genome shotgun sequence of Virgisporangium aliadipatigenens NBRC 105644.</title>
        <authorList>
            <person name="Komaki H."/>
            <person name="Tamura T."/>
        </authorList>
    </citation>
    <scope>NUCLEOTIDE SEQUENCE</scope>
    <source>
        <strain evidence="3">NBRC 105644</strain>
    </source>
</reference>
<comment type="caution">
    <text evidence="3">The sequence shown here is derived from an EMBL/GenBank/DDBJ whole genome shotgun (WGS) entry which is preliminary data.</text>
</comment>
<dbReference type="Pfam" id="PF02481">
    <property type="entry name" value="DNA_processg_A"/>
    <property type="match status" value="1"/>
</dbReference>
<dbReference type="InterPro" id="IPR057666">
    <property type="entry name" value="DrpA_SLOG"/>
</dbReference>
<name>A0A8J4DQZ2_9ACTN</name>
<proteinExistence type="inferred from homology"/>